<dbReference type="AlphaFoldDB" id="A0A2D0PT39"/>
<reference evidence="3" key="2">
    <citation type="submission" date="2025-08" db="UniProtKB">
        <authorList>
            <consortium name="RefSeq"/>
        </authorList>
    </citation>
    <scope>IDENTIFICATION</scope>
    <source>
        <tissue evidence="3">Blood</tissue>
    </source>
</reference>
<gene>
    <name evidence="3" type="primary">si:dkey-284p5.3</name>
</gene>
<dbReference type="OrthoDB" id="10562404at2759"/>
<feature type="compositionally biased region" description="Low complexity" evidence="1">
    <location>
        <begin position="80"/>
        <end position="96"/>
    </location>
</feature>
<name>A0A2D0PT39_ICTPU</name>
<evidence type="ECO:0000313" key="2">
    <source>
        <dbReference type="Proteomes" id="UP000221080"/>
    </source>
</evidence>
<dbReference type="RefSeq" id="XP_017309718.1">
    <property type="nucleotide sequence ID" value="XM_017454229.3"/>
</dbReference>
<evidence type="ECO:0000256" key="1">
    <source>
        <dbReference type="SAM" id="MobiDB-lite"/>
    </source>
</evidence>
<feature type="region of interest" description="Disordered" evidence="1">
    <location>
        <begin position="40"/>
        <end position="146"/>
    </location>
</feature>
<proteinExistence type="predicted"/>
<dbReference type="KEGG" id="ipu:108256933"/>
<protein>
    <submittedName>
        <fullName evidence="3">Uncharacterized protein si:dkey-284p5.3 isoform X1</fullName>
    </submittedName>
</protein>
<dbReference type="GeneID" id="108256933"/>
<organism evidence="2 3">
    <name type="scientific">Ictalurus punctatus</name>
    <name type="common">Channel catfish</name>
    <name type="synonym">Silurus punctatus</name>
    <dbReference type="NCBI Taxonomy" id="7998"/>
    <lineage>
        <taxon>Eukaryota</taxon>
        <taxon>Metazoa</taxon>
        <taxon>Chordata</taxon>
        <taxon>Craniata</taxon>
        <taxon>Vertebrata</taxon>
        <taxon>Euteleostomi</taxon>
        <taxon>Actinopterygii</taxon>
        <taxon>Neopterygii</taxon>
        <taxon>Teleostei</taxon>
        <taxon>Ostariophysi</taxon>
        <taxon>Siluriformes</taxon>
        <taxon>Ictaluridae</taxon>
        <taxon>Ictalurus</taxon>
    </lineage>
</organism>
<reference evidence="2" key="1">
    <citation type="journal article" date="2016" name="Nat. Commun.">
        <title>The channel catfish genome sequence provides insights into the evolution of scale formation in teleosts.</title>
        <authorList>
            <person name="Liu Z."/>
            <person name="Liu S."/>
            <person name="Yao J."/>
            <person name="Bao L."/>
            <person name="Zhang J."/>
            <person name="Li Y."/>
            <person name="Jiang C."/>
            <person name="Sun L."/>
            <person name="Wang R."/>
            <person name="Zhang Y."/>
            <person name="Zhou T."/>
            <person name="Zeng Q."/>
            <person name="Fu Q."/>
            <person name="Gao S."/>
            <person name="Li N."/>
            <person name="Koren S."/>
            <person name="Jiang Y."/>
            <person name="Zimin A."/>
            <person name="Xu P."/>
            <person name="Phillippy A.M."/>
            <person name="Geng X."/>
            <person name="Song L."/>
            <person name="Sun F."/>
            <person name="Li C."/>
            <person name="Wang X."/>
            <person name="Chen A."/>
            <person name="Jin Y."/>
            <person name="Yuan Z."/>
            <person name="Yang Y."/>
            <person name="Tan S."/>
            <person name="Peatman E."/>
            <person name="Lu J."/>
            <person name="Qin Z."/>
            <person name="Dunham R."/>
            <person name="Li Z."/>
            <person name="Sonstegard T."/>
            <person name="Feng J."/>
            <person name="Danzmann R.G."/>
            <person name="Schroeder S."/>
            <person name="Scheffler B."/>
            <person name="Duke M.V."/>
            <person name="Ballard L."/>
            <person name="Kucuktas H."/>
            <person name="Kaltenboeck L."/>
            <person name="Liu H."/>
            <person name="Armbruster J."/>
            <person name="Xie Y."/>
            <person name="Kirby M.L."/>
            <person name="Tian Y."/>
            <person name="Flanagan M.E."/>
            <person name="Mu W."/>
            <person name="Waldbieser G.C."/>
        </authorList>
    </citation>
    <scope>NUCLEOTIDE SEQUENCE [LARGE SCALE GENOMIC DNA]</scope>
    <source>
        <strain evidence="2">SDA103</strain>
    </source>
</reference>
<evidence type="ECO:0000313" key="3">
    <source>
        <dbReference type="RefSeq" id="XP_017309718.1"/>
    </source>
</evidence>
<sequence length="146" mass="15199">MSVCFDLEKRVNARQEAADGGEHIIRLLWRLCLEGRMGCNSSTHTTAQDRTHGNSDCSGASTNGTAEEKAENDLDIECGAEAAAESSEALATESETNTLHTAAEPTPAEDQDHPSEAGALAADQSEQTGPDEAPGPSEELGGSQTA</sequence>
<feature type="compositionally biased region" description="Polar residues" evidence="1">
    <location>
        <begin position="54"/>
        <end position="65"/>
    </location>
</feature>
<accession>A0A2D0PT39</accession>
<keyword evidence="2" id="KW-1185">Reference proteome</keyword>
<dbReference type="Proteomes" id="UP000221080">
    <property type="component" value="Chromosome 24"/>
</dbReference>